<feature type="chain" id="PRO_5020398286" evidence="2">
    <location>
        <begin position="25"/>
        <end position="337"/>
    </location>
</feature>
<dbReference type="Proteomes" id="UP000295525">
    <property type="component" value="Unassembled WGS sequence"/>
</dbReference>
<dbReference type="PANTHER" id="PTHR30006:SF2">
    <property type="entry name" value="ABC TRANSPORTER SUBSTRATE-BINDING PROTEIN"/>
    <property type="match status" value="1"/>
</dbReference>
<evidence type="ECO:0000256" key="1">
    <source>
        <dbReference type="ARBA" id="ARBA00022729"/>
    </source>
</evidence>
<dbReference type="GO" id="GO:0030975">
    <property type="term" value="F:thiamine binding"/>
    <property type="evidence" value="ECO:0007669"/>
    <property type="project" value="TreeGrafter"/>
</dbReference>
<proteinExistence type="predicted"/>
<evidence type="ECO:0000313" key="4">
    <source>
        <dbReference type="Proteomes" id="UP000295525"/>
    </source>
</evidence>
<feature type="signal peptide" evidence="2">
    <location>
        <begin position="1"/>
        <end position="24"/>
    </location>
</feature>
<dbReference type="Pfam" id="PF13343">
    <property type="entry name" value="SBP_bac_6"/>
    <property type="match status" value="1"/>
</dbReference>
<dbReference type="GO" id="GO:0015888">
    <property type="term" value="P:thiamine transport"/>
    <property type="evidence" value="ECO:0007669"/>
    <property type="project" value="TreeGrafter"/>
</dbReference>
<dbReference type="SUPFAM" id="SSF53850">
    <property type="entry name" value="Periplasmic binding protein-like II"/>
    <property type="match status" value="1"/>
</dbReference>
<sequence>MKASHKLVLATALLSAFGWRTAQAGAITVYTALEDDEISEYLAAAKKTMPDITVHVLRLSTGDMGARLLAEAKNPRNDVVWGFAVTNMLDPRIQALLQAYEPKSASALPAMYKGKDGKWFAATGYMAAFCVNTDRLKAKKLPMPASWKDLTNPVYKGEIVMPNPAASGTGYLQIAALIQGMGDENGWKLISELNKNVAQYTDSGSKPCKMARTGEYAIGASFAFPAMQSIEQGFPVKMVIPSDYDGYELEASGLMKSSQNVADSKRFLDWTLSPEAAALYKKYKEIVTIPGATPSAASIKAGLPSDVSKVLYPMDFAKSALHRAEIIKKWQSVKQGG</sequence>
<dbReference type="EMBL" id="SMAJ01000007">
    <property type="protein sequence ID" value="TCT07089.1"/>
    <property type="molecule type" value="Genomic_DNA"/>
</dbReference>
<dbReference type="GO" id="GO:0030288">
    <property type="term" value="C:outer membrane-bounded periplasmic space"/>
    <property type="evidence" value="ECO:0007669"/>
    <property type="project" value="TreeGrafter"/>
</dbReference>
<protein>
    <submittedName>
        <fullName evidence="3">Iron(III) transport system substrate-binding protein</fullName>
    </submittedName>
</protein>
<dbReference type="OrthoDB" id="366726at2"/>
<evidence type="ECO:0000313" key="3">
    <source>
        <dbReference type="EMBL" id="TCT07089.1"/>
    </source>
</evidence>
<dbReference type="InterPro" id="IPR026045">
    <property type="entry name" value="Ferric-bd"/>
</dbReference>
<comment type="caution">
    <text evidence="3">The sequence shown here is derived from an EMBL/GenBank/DDBJ whole genome shotgun (WGS) entry which is preliminary data.</text>
</comment>
<reference evidence="3 4" key="1">
    <citation type="submission" date="2019-03" db="EMBL/GenBank/DDBJ databases">
        <title>Genomic Encyclopedia of Type Strains, Phase IV (KMG-IV): sequencing the most valuable type-strain genomes for metagenomic binning, comparative biology and taxonomic classification.</title>
        <authorList>
            <person name="Goeker M."/>
        </authorList>
    </citation>
    <scope>NUCLEOTIDE SEQUENCE [LARGE SCALE GENOMIC DNA]</scope>
    <source>
        <strain evidence="3 4">DSM 24591</strain>
    </source>
</reference>
<keyword evidence="4" id="KW-1185">Reference proteome</keyword>
<name>A0A4R3M4A8_9BURK</name>
<dbReference type="Gene3D" id="3.40.190.10">
    <property type="entry name" value="Periplasmic binding protein-like II"/>
    <property type="match status" value="2"/>
</dbReference>
<dbReference type="GO" id="GO:0030976">
    <property type="term" value="F:thiamine pyrophosphate binding"/>
    <property type="evidence" value="ECO:0007669"/>
    <property type="project" value="TreeGrafter"/>
</dbReference>
<dbReference type="CDD" id="cd13544">
    <property type="entry name" value="PBP2_Fbp_like_1"/>
    <property type="match status" value="1"/>
</dbReference>
<dbReference type="RefSeq" id="WP_132582600.1">
    <property type="nucleotide sequence ID" value="NZ_SMAJ01000007.1"/>
</dbReference>
<dbReference type="AlphaFoldDB" id="A0A4R3M4A8"/>
<dbReference type="PIRSF" id="PIRSF002825">
    <property type="entry name" value="CfbpA"/>
    <property type="match status" value="1"/>
</dbReference>
<keyword evidence="1 2" id="KW-0732">Signal</keyword>
<evidence type="ECO:0000256" key="2">
    <source>
        <dbReference type="SAM" id="SignalP"/>
    </source>
</evidence>
<gene>
    <name evidence="3" type="ORF">EDC26_107146</name>
</gene>
<organism evidence="3 4">
    <name type="scientific">Paralcaligenes ureilyticus</name>
    <dbReference type="NCBI Taxonomy" id="627131"/>
    <lineage>
        <taxon>Bacteria</taxon>
        <taxon>Pseudomonadati</taxon>
        <taxon>Pseudomonadota</taxon>
        <taxon>Betaproteobacteria</taxon>
        <taxon>Burkholderiales</taxon>
        <taxon>Alcaligenaceae</taxon>
        <taxon>Paralcaligenes</taxon>
    </lineage>
</organism>
<accession>A0A4R3M4A8</accession>
<dbReference type="PANTHER" id="PTHR30006">
    <property type="entry name" value="THIAMINE-BINDING PERIPLASMIC PROTEIN-RELATED"/>
    <property type="match status" value="1"/>
</dbReference>